<dbReference type="Proteomes" id="UP000008068">
    <property type="component" value="Unassembled WGS sequence"/>
</dbReference>
<feature type="domain" description="BTB" evidence="2">
    <location>
        <begin position="335"/>
        <end position="409"/>
    </location>
</feature>
<keyword evidence="4" id="KW-1185">Reference proteome</keyword>
<dbReference type="Pfam" id="PF00917">
    <property type="entry name" value="MATH"/>
    <property type="match status" value="2"/>
</dbReference>
<dbReference type="InParanoid" id="G0MCQ1"/>
<dbReference type="PANTHER" id="PTHR22743:SF165">
    <property type="entry name" value="BTB AND MATH DOMAIN CONTAINING-RELATED"/>
    <property type="match status" value="1"/>
</dbReference>
<dbReference type="CDD" id="cd18186">
    <property type="entry name" value="BTB_POZ_ZBTB_KLHL-like"/>
    <property type="match status" value="1"/>
</dbReference>
<dbReference type="Gene3D" id="3.30.710.10">
    <property type="entry name" value="Potassium Channel Kv1.1, Chain A"/>
    <property type="match status" value="1"/>
</dbReference>
<protein>
    <recommendedName>
        <fullName evidence="2">BTB domain-containing protein</fullName>
    </recommendedName>
</protein>
<organism evidence="4">
    <name type="scientific">Caenorhabditis brenneri</name>
    <name type="common">Nematode worm</name>
    <dbReference type="NCBI Taxonomy" id="135651"/>
    <lineage>
        <taxon>Eukaryota</taxon>
        <taxon>Metazoa</taxon>
        <taxon>Ecdysozoa</taxon>
        <taxon>Nematoda</taxon>
        <taxon>Chromadorea</taxon>
        <taxon>Rhabditida</taxon>
        <taxon>Rhabditina</taxon>
        <taxon>Rhabditomorpha</taxon>
        <taxon>Rhabditoidea</taxon>
        <taxon>Rhabditidae</taxon>
        <taxon>Peloderinae</taxon>
        <taxon>Caenorhabditis</taxon>
    </lineage>
</organism>
<name>G0MCQ1_CAEBE</name>
<dbReference type="SUPFAM" id="SSF54695">
    <property type="entry name" value="POZ domain"/>
    <property type="match status" value="1"/>
</dbReference>
<sequence>MVIGEKRGGESDKNPPVAKKPTSEPPVASPEVQNDAVPRPEPPQNVFSPKHFVLKHTFKNVSCLTEKEGRGGPAEDHFGLNVFLSIERRDGYLGLDLNEKRAPGQWHLSMEASVRIFGRKEKEWVDNRAIEDPPFTSIRFEKRIKWESLPAKTMPRPKRGVQKTDDGPPAKNSAPEPQNSLQKAPGIPEVPEIPVIPAKSFSIVHEFRNYSPLEVGASLSSDKKEYFGISWEIRIVREPERIKVLLGDLGSWRVNLDYRIEMRAVLFGPRLKAQTRSGNLAVEIDSLRKYSKLEAFENYINDKLLTVRLHIHINEQSLTYRRSLRTFDSSVQELSDTVLIVGGEKFYVSKLVSYSFYLNRLNRDFQTLASHSSFFKSLFLGPYKEATMPEITLQGVDKFDIQNFLECIYLEYPITDETVEGILLLADQYDTPIVKTKCEYYLKKKSKKDLKLKYELFIKYNCDIKRLLDSVKTHAELKEAVGTDLSKMDAKTMKLVLQKSLSFAH</sequence>
<dbReference type="EMBL" id="GL379790">
    <property type="protein sequence ID" value="EGT49834.1"/>
    <property type="molecule type" value="Genomic_DNA"/>
</dbReference>
<gene>
    <name evidence="3" type="ORF">CAEBREN_14087</name>
</gene>
<evidence type="ECO:0000313" key="4">
    <source>
        <dbReference type="Proteomes" id="UP000008068"/>
    </source>
</evidence>
<proteinExistence type="predicted"/>
<feature type="compositionally biased region" description="Basic and acidic residues" evidence="1">
    <location>
        <begin position="1"/>
        <end position="13"/>
    </location>
</feature>
<evidence type="ECO:0000259" key="2">
    <source>
        <dbReference type="PROSITE" id="PS50097"/>
    </source>
</evidence>
<reference evidence="4" key="1">
    <citation type="submission" date="2011-07" db="EMBL/GenBank/DDBJ databases">
        <authorList>
            <consortium name="Caenorhabditis brenneri Sequencing and Analysis Consortium"/>
            <person name="Wilson R.K."/>
        </authorList>
    </citation>
    <scope>NUCLEOTIDE SEQUENCE [LARGE SCALE GENOMIC DNA]</scope>
    <source>
        <strain evidence="4">PB2801</strain>
    </source>
</reference>
<evidence type="ECO:0000313" key="3">
    <source>
        <dbReference type="EMBL" id="EGT49834.1"/>
    </source>
</evidence>
<dbReference type="PANTHER" id="PTHR22743">
    <property type="entry name" value="MEPRIN/TRAF-LIKE MATH FAMILY-C.ELEGANS"/>
    <property type="match status" value="1"/>
</dbReference>
<feature type="region of interest" description="Disordered" evidence="1">
    <location>
        <begin position="1"/>
        <end position="45"/>
    </location>
</feature>
<evidence type="ECO:0000256" key="1">
    <source>
        <dbReference type="SAM" id="MobiDB-lite"/>
    </source>
</evidence>
<dbReference type="SMART" id="SM00225">
    <property type="entry name" value="BTB"/>
    <property type="match status" value="1"/>
</dbReference>
<dbReference type="AlphaFoldDB" id="G0MCQ1"/>
<dbReference type="InterPro" id="IPR011333">
    <property type="entry name" value="SKP1/BTB/POZ_sf"/>
</dbReference>
<dbReference type="Pfam" id="PF00651">
    <property type="entry name" value="BTB"/>
    <property type="match status" value="1"/>
</dbReference>
<feature type="region of interest" description="Disordered" evidence="1">
    <location>
        <begin position="151"/>
        <end position="188"/>
    </location>
</feature>
<dbReference type="PROSITE" id="PS50097">
    <property type="entry name" value="BTB"/>
    <property type="match status" value="1"/>
</dbReference>
<accession>G0MCQ1</accession>
<dbReference type="InterPro" id="IPR000210">
    <property type="entry name" value="BTB/POZ_dom"/>
</dbReference>
<dbReference type="HOGENOM" id="CLU_539942_0_0_1"/>
<dbReference type="eggNOG" id="ENOG502RXUT">
    <property type="taxonomic scope" value="Eukaryota"/>
</dbReference>
<dbReference type="InterPro" id="IPR002083">
    <property type="entry name" value="MATH/TRAF_dom"/>
</dbReference>
<dbReference type="InterPro" id="IPR052664">
    <property type="entry name" value="BTB-MATH_domain_protein"/>
</dbReference>